<proteinExistence type="predicted"/>
<comment type="caution">
    <text evidence="1">The sequence shown here is derived from an EMBL/GenBank/DDBJ whole genome shotgun (WGS) entry which is preliminary data.</text>
</comment>
<dbReference type="Proteomes" id="UP001469553">
    <property type="component" value="Unassembled WGS sequence"/>
</dbReference>
<protein>
    <submittedName>
        <fullName evidence="1">Uncharacterized protein</fullName>
    </submittedName>
</protein>
<reference evidence="1 2" key="1">
    <citation type="submission" date="2021-06" db="EMBL/GenBank/DDBJ databases">
        <authorList>
            <person name="Palmer J.M."/>
        </authorList>
    </citation>
    <scope>NUCLEOTIDE SEQUENCE [LARGE SCALE GENOMIC DNA]</scope>
    <source>
        <strain evidence="1 2">AS_MEX2019</strain>
        <tissue evidence="1">Muscle</tissue>
    </source>
</reference>
<accession>A0ABV0XH15</accession>
<dbReference type="EMBL" id="JAHRIP010002105">
    <property type="protein sequence ID" value="MEQ2280748.1"/>
    <property type="molecule type" value="Genomic_DNA"/>
</dbReference>
<keyword evidence="2" id="KW-1185">Reference proteome</keyword>
<name>A0ABV0XH15_9TELE</name>
<evidence type="ECO:0000313" key="1">
    <source>
        <dbReference type="EMBL" id="MEQ2280748.1"/>
    </source>
</evidence>
<gene>
    <name evidence="1" type="ORF">AMECASPLE_023112</name>
</gene>
<organism evidence="1 2">
    <name type="scientific">Ameca splendens</name>
    <dbReference type="NCBI Taxonomy" id="208324"/>
    <lineage>
        <taxon>Eukaryota</taxon>
        <taxon>Metazoa</taxon>
        <taxon>Chordata</taxon>
        <taxon>Craniata</taxon>
        <taxon>Vertebrata</taxon>
        <taxon>Euteleostomi</taxon>
        <taxon>Actinopterygii</taxon>
        <taxon>Neopterygii</taxon>
        <taxon>Teleostei</taxon>
        <taxon>Neoteleostei</taxon>
        <taxon>Acanthomorphata</taxon>
        <taxon>Ovalentaria</taxon>
        <taxon>Atherinomorphae</taxon>
        <taxon>Cyprinodontiformes</taxon>
        <taxon>Goodeidae</taxon>
        <taxon>Ameca</taxon>
    </lineage>
</organism>
<sequence length="105" mass="11780">MFLAADDELLTDAGVLTAPNAGVVAVDLRLMEIVHSSALRNILCLTRCFLRLSQVYLYSAFQQQGTQGPAHKEKHYNDTENPTTEVIKKNKVNRMMDKKTKGKLD</sequence>
<evidence type="ECO:0000313" key="2">
    <source>
        <dbReference type="Proteomes" id="UP001469553"/>
    </source>
</evidence>